<dbReference type="PANTHER" id="PTHR47236">
    <property type="entry name" value="GENE, 32742-RELATED-RELATED"/>
    <property type="match status" value="1"/>
</dbReference>
<accession>A0A060W501</accession>
<reference evidence="1" key="1">
    <citation type="journal article" date="2014" name="Nat. Commun.">
        <title>The rainbow trout genome provides novel insights into evolution after whole-genome duplication in vertebrates.</title>
        <authorList>
            <person name="Berthelot C."/>
            <person name="Brunet F."/>
            <person name="Chalopin D."/>
            <person name="Juanchich A."/>
            <person name="Bernard M."/>
            <person name="Noel B."/>
            <person name="Bento P."/>
            <person name="Da Silva C."/>
            <person name="Labadie K."/>
            <person name="Alberti A."/>
            <person name="Aury J.M."/>
            <person name="Louis A."/>
            <person name="Dehais P."/>
            <person name="Bardou P."/>
            <person name="Montfort J."/>
            <person name="Klopp C."/>
            <person name="Cabau C."/>
            <person name="Gaspin C."/>
            <person name="Thorgaard G.H."/>
            <person name="Boussaha M."/>
            <person name="Quillet E."/>
            <person name="Guyomard R."/>
            <person name="Galiana D."/>
            <person name="Bobe J."/>
            <person name="Volff J.N."/>
            <person name="Genet C."/>
            <person name="Wincker P."/>
            <person name="Jaillon O."/>
            <person name="Roest Crollius H."/>
            <person name="Guiguen Y."/>
        </authorList>
    </citation>
    <scope>NUCLEOTIDE SEQUENCE [LARGE SCALE GENOMIC DNA]</scope>
</reference>
<evidence type="ECO:0000313" key="1">
    <source>
        <dbReference type="EMBL" id="CDQ62172.1"/>
    </source>
</evidence>
<dbReference type="STRING" id="8022.A0A060W501"/>
<reference evidence="1" key="2">
    <citation type="submission" date="2014-03" db="EMBL/GenBank/DDBJ databases">
        <authorList>
            <person name="Genoscope - CEA"/>
        </authorList>
    </citation>
    <scope>NUCLEOTIDE SEQUENCE</scope>
</reference>
<protein>
    <submittedName>
        <fullName evidence="1">Uncharacterized protein</fullName>
    </submittedName>
</protein>
<dbReference type="Proteomes" id="UP000193380">
    <property type="component" value="Unassembled WGS sequence"/>
</dbReference>
<gene>
    <name evidence="1" type="ORF">GSONMT00066659001</name>
</gene>
<dbReference type="PaxDb" id="8022-A0A060W501"/>
<proteinExistence type="predicted"/>
<evidence type="ECO:0000313" key="2">
    <source>
        <dbReference type="Proteomes" id="UP000193380"/>
    </source>
</evidence>
<dbReference type="SMART" id="SM01411">
    <property type="entry name" value="Ephrin_rec_like"/>
    <property type="match status" value="3"/>
</dbReference>
<dbReference type="EMBL" id="FR904399">
    <property type="protein sequence ID" value="CDQ62172.1"/>
    <property type="molecule type" value="Genomic_DNA"/>
</dbReference>
<organism evidence="1 2">
    <name type="scientific">Oncorhynchus mykiss</name>
    <name type="common">Rainbow trout</name>
    <name type="synonym">Salmo gairdneri</name>
    <dbReference type="NCBI Taxonomy" id="8022"/>
    <lineage>
        <taxon>Eukaryota</taxon>
        <taxon>Metazoa</taxon>
        <taxon>Chordata</taxon>
        <taxon>Craniata</taxon>
        <taxon>Vertebrata</taxon>
        <taxon>Euteleostomi</taxon>
        <taxon>Actinopterygii</taxon>
        <taxon>Neopterygii</taxon>
        <taxon>Teleostei</taxon>
        <taxon>Protacanthopterygii</taxon>
        <taxon>Salmoniformes</taxon>
        <taxon>Salmonidae</taxon>
        <taxon>Salmoninae</taxon>
        <taxon>Oncorhynchus</taxon>
    </lineage>
</organism>
<dbReference type="PANTHER" id="PTHR47236:SF4">
    <property type="entry name" value="GENE 9195-RELATED"/>
    <property type="match status" value="1"/>
</dbReference>
<sequence>MHTFVPLRLQGSAWFVRRASSGLVEPTGPCAPGFLCVTRATVPNPTDNRTGSTCPPGSYCQLGFRAGACAPGFFCDWGSSSPEEALCPAGYFCPGGTRTPLACPAGTHSSVTGNSHQNNCTTCPDGYYCQVVCPLGHYCPPGLAVGVKFPWHRCPVGTASAVPCEPGTYSPAPGAAHCLTCPNGTMCPSSATQEPSLCPADSCSPCPHGHYCSIEGLASPSGLCAAGFYCPFDFSSTTPYAFLCPKGHYCPEGSPLALPCPTGECVGLHRTSTSTAKNATLSYCFYLSTMVPQPCPNGTFTPSDQGGLQEERECLPCLPGRFCRYDNRTLSSH</sequence>
<dbReference type="InterPro" id="IPR009030">
    <property type="entry name" value="Growth_fac_rcpt_cys_sf"/>
</dbReference>
<dbReference type="AlphaFoldDB" id="A0A060W501"/>
<dbReference type="SUPFAM" id="SSF57184">
    <property type="entry name" value="Growth factor receptor domain"/>
    <property type="match status" value="1"/>
</dbReference>
<name>A0A060W501_ONCMY</name>